<comment type="caution">
    <text evidence="1">The sequence shown here is derived from an EMBL/GenBank/DDBJ whole genome shotgun (WGS) entry which is preliminary data.</text>
</comment>
<dbReference type="EMBL" id="LAPT01000007">
    <property type="protein sequence ID" value="PXF32831.1"/>
    <property type="molecule type" value="Genomic_DNA"/>
</dbReference>
<proteinExistence type="predicted"/>
<protein>
    <submittedName>
        <fullName evidence="1">Uncharacterized protein</fullName>
    </submittedName>
</protein>
<sequence>MPFRRAYINITNIHLPLDQPKLLINHFIIGYPTSTPDCSQTLSMCGQQDVLRRSACRQNLLLLWNFRVLLAACYYNNKHGSPQWHIEAFFQKSWIGIGIIVHGHLGK</sequence>
<gene>
    <name evidence="1" type="ORF">WH50_02495</name>
</gene>
<evidence type="ECO:0000313" key="2">
    <source>
        <dbReference type="Proteomes" id="UP000248090"/>
    </source>
</evidence>
<evidence type="ECO:0000313" key="1">
    <source>
        <dbReference type="EMBL" id="PXF32831.1"/>
    </source>
</evidence>
<reference evidence="1 2" key="1">
    <citation type="submission" date="2015-03" db="EMBL/GenBank/DDBJ databases">
        <authorList>
            <person name="Krishnan R."/>
            <person name="Midha S."/>
            <person name="Patil P.B."/>
            <person name="Rameshkumar N."/>
        </authorList>
    </citation>
    <scope>NUCLEOTIDE SEQUENCE [LARGE SCALE GENOMIC DNA]</scope>
    <source>
        <strain evidence="1 2">L1E11</strain>
    </source>
</reference>
<keyword evidence="2" id="KW-1185">Reference proteome</keyword>
<organism evidence="1 2">
    <name type="scientific">Pokkaliibacter plantistimulans</name>
    <dbReference type="NCBI Taxonomy" id="1635171"/>
    <lineage>
        <taxon>Bacteria</taxon>
        <taxon>Pseudomonadati</taxon>
        <taxon>Pseudomonadota</taxon>
        <taxon>Gammaproteobacteria</taxon>
        <taxon>Oceanospirillales</taxon>
        <taxon>Balneatrichaceae</taxon>
        <taxon>Pokkaliibacter</taxon>
    </lineage>
</organism>
<accession>A0ABX5M1M6</accession>
<dbReference type="Proteomes" id="UP000248090">
    <property type="component" value="Unassembled WGS sequence"/>
</dbReference>
<name>A0ABX5M1M6_9GAMM</name>